<sequence>MRSKFILLVLFAFGCDADKLRLDGWIHCSLSDRQYFEVGINAYERDYMFLQKNDYLGYQGFIAEAPGTHFFTIFGAQNEDEGNEYYTFVLVISHDCTSDRKRVTYTVMDDRYQCNLGHHCQYTAYVNITGSWGTVYTNNNGGSILYLK</sequence>
<protein>
    <recommendedName>
        <fullName evidence="4">Lipoprotein</fullName>
    </recommendedName>
</protein>
<organism evidence="2 3">
    <name type="scientific">Caenorhabditis bovis</name>
    <dbReference type="NCBI Taxonomy" id="2654633"/>
    <lineage>
        <taxon>Eukaryota</taxon>
        <taxon>Metazoa</taxon>
        <taxon>Ecdysozoa</taxon>
        <taxon>Nematoda</taxon>
        <taxon>Chromadorea</taxon>
        <taxon>Rhabditida</taxon>
        <taxon>Rhabditina</taxon>
        <taxon>Rhabditomorpha</taxon>
        <taxon>Rhabditoidea</taxon>
        <taxon>Rhabditidae</taxon>
        <taxon>Peloderinae</taxon>
        <taxon>Caenorhabditis</taxon>
    </lineage>
</organism>
<dbReference type="OrthoDB" id="5793379at2759"/>
<dbReference type="PROSITE" id="PS51257">
    <property type="entry name" value="PROKAR_LIPOPROTEIN"/>
    <property type="match status" value="1"/>
</dbReference>
<evidence type="ECO:0000313" key="2">
    <source>
        <dbReference type="EMBL" id="CAB3398912.1"/>
    </source>
</evidence>
<evidence type="ECO:0000256" key="1">
    <source>
        <dbReference type="SAM" id="SignalP"/>
    </source>
</evidence>
<keyword evidence="3" id="KW-1185">Reference proteome</keyword>
<keyword evidence="1" id="KW-0732">Signal</keyword>
<evidence type="ECO:0000313" key="3">
    <source>
        <dbReference type="Proteomes" id="UP000494206"/>
    </source>
</evidence>
<comment type="caution">
    <text evidence="2">The sequence shown here is derived from an EMBL/GenBank/DDBJ whole genome shotgun (WGS) entry which is preliminary data.</text>
</comment>
<gene>
    <name evidence="2" type="ORF">CBOVIS_LOCUS2136</name>
</gene>
<feature type="chain" id="PRO_5035864606" description="Lipoprotein" evidence="1">
    <location>
        <begin position="18"/>
        <end position="148"/>
    </location>
</feature>
<dbReference type="AlphaFoldDB" id="A0A8S1EHD5"/>
<dbReference type="EMBL" id="CADEPM010000001">
    <property type="protein sequence ID" value="CAB3398912.1"/>
    <property type="molecule type" value="Genomic_DNA"/>
</dbReference>
<accession>A0A8S1EHD5</accession>
<feature type="signal peptide" evidence="1">
    <location>
        <begin position="1"/>
        <end position="17"/>
    </location>
</feature>
<dbReference type="Proteomes" id="UP000494206">
    <property type="component" value="Unassembled WGS sequence"/>
</dbReference>
<reference evidence="2 3" key="1">
    <citation type="submission" date="2020-04" db="EMBL/GenBank/DDBJ databases">
        <authorList>
            <person name="Laetsch R D."/>
            <person name="Stevens L."/>
            <person name="Kumar S."/>
            <person name="Blaxter L. M."/>
        </authorList>
    </citation>
    <scope>NUCLEOTIDE SEQUENCE [LARGE SCALE GENOMIC DNA]</scope>
</reference>
<evidence type="ECO:0008006" key="4">
    <source>
        <dbReference type="Google" id="ProtNLM"/>
    </source>
</evidence>
<name>A0A8S1EHD5_9PELO</name>
<proteinExistence type="predicted"/>